<dbReference type="EMBL" id="KQ971343">
    <property type="protein sequence ID" value="EFA04348.1"/>
    <property type="molecule type" value="Genomic_DNA"/>
</dbReference>
<dbReference type="InterPro" id="IPR002068">
    <property type="entry name" value="A-crystallin/Hsp20_dom"/>
</dbReference>
<dbReference type="InterPro" id="IPR001436">
    <property type="entry name" value="Alpha-crystallin/sHSP_animal"/>
</dbReference>
<accession>D6WNC2</accession>
<dbReference type="AlphaFoldDB" id="D6WNC2"/>
<dbReference type="PROSITE" id="PS01031">
    <property type="entry name" value="SHSP"/>
    <property type="match status" value="1"/>
</dbReference>
<dbReference type="KEGG" id="tca:103313253"/>
<dbReference type="GO" id="GO:0042026">
    <property type="term" value="P:protein refolding"/>
    <property type="evidence" value="ECO:0000318"/>
    <property type="project" value="GO_Central"/>
</dbReference>
<feature type="domain" description="SHSP" evidence="3">
    <location>
        <begin position="40"/>
        <end position="134"/>
    </location>
</feature>
<evidence type="ECO:0000259" key="3">
    <source>
        <dbReference type="PROSITE" id="PS01031"/>
    </source>
</evidence>
<reference evidence="4 5" key="1">
    <citation type="journal article" date="2008" name="Nature">
        <title>The genome of the model beetle and pest Tribolium castaneum.</title>
        <authorList>
            <consortium name="Tribolium Genome Sequencing Consortium"/>
            <person name="Richards S."/>
            <person name="Gibbs R.A."/>
            <person name="Weinstock G.M."/>
            <person name="Brown S.J."/>
            <person name="Denell R."/>
            <person name="Beeman R.W."/>
            <person name="Gibbs R."/>
            <person name="Beeman R.W."/>
            <person name="Brown S.J."/>
            <person name="Bucher G."/>
            <person name="Friedrich M."/>
            <person name="Grimmelikhuijzen C.J."/>
            <person name="Klingler M."/>
            <person name="Lorenzen M."/>
            <person name="Richards S."/>
            <person name="Roth S."/>
            <person name="Schroder R."/>
            <person name="Tautz D."/>
            <person name="Zdobnov E.M."/>
            <person name="Muzny D."/>
            <person name="Gibbs R.A."/>
            <person name="Weinstock G.M."/>
            <person name="Attaway T."/>
            <person name="Bell S."/>
            <person name="Buhay C.J."/>
            <person name="Chandrabose M.N."/>
            <person name="Chavez D."/>
            <person name="Clerk-Blankenburg K.P."/>
            <person name="Cree A."/>
            <person name="Dao M."/>
            <person name="Davis C."/>
            <person name="Chacko J."/>
            <person name="Dinh H."/>
            <person name="Dugan-Rocha S."/>
            <person name="Fowler G."/>
            <person name="Garner T.T."/>
            <person name="Garnes J."/>
            <person name="Gnirke A."/>
            <person name="Hawes A."/>
            <person name="Hernandez J."/>
            <person name="Hines S."/>
            <person name="Holder M."/>
            <person name="Hume J."/>
            <person name="Jhangiani S.N."/>
            <person name="Joshi V."/>
            <person name="Khan Z.M."/>
            <person name="Jackson L."/>
            <person name="Kovar C."/>
            <person name="Kowis A."/>
            <person name="Lee S."/>
            <person name="Lewis L.R."/>
            <person name="Margolis J."/>
            <person name="Morgan M."/>
            <person name="Nazareth L.V."/>
            <person name="Nguyen N."/>
            <person name="Okwuonu G."/>
            <person name="Parker D."/>
            <person name="Richards S."/>
            <person name="Ruiz S.J."/>
            <person name="Santibanez J."/>
            <person name="Savard J."/>
            <person name="Scherer S.E."/>
            <person name="Schneider B."/>
            <person name="Sodergren E."/>
            <person name="Tautz D."/>
            <person name="Vattahil S."/>
            <person name="Villasana D."/>
            <person name="White C.S."/>
            <person name="Wright R."/>
            <person name="Park Y."/>
            <person name="Beeman R.W."/>
            <person name="Lord J."/>
            <person name="Oppert B."/>
            <person name="Lorenzen M."/>
            <person name="Brown S."/>
            <person name="Wang L."/>
            <person name="Savard J."/>
            <person name="Tautz D."/>
            <person name="Richards S."/>
            <person name="Weinstock G."/>
            <person name="Gibbs R.A."/>
            <person name="Liu Y."/>
            <person name="Worley K."/>
            <person name="Weinstock G."/>
            <person name="Elsik C.G."/>
            <person name="Reese J.T."/>
            <person name="Elhaik E."/>
            <person name="Landan G."/>
            <person name="Graur D."/>
            <person name="Arensburger P."/>
            <person name="Atkinson P."/>
            <person name="Beeman R.W."/>
            <person name="Beidler J."/>
            <person name="Brown S.J."/>
            <person name="Demuth J.P."/>
            <person name="Drury D.W."/>
            <person name="Du Y.Z."/>
            <person name="Fujiwara H."/>
            <person name="Lorenzen M."/>
            <person name="Maselli V."/>
            <person name="Osanai M."/>
            <person name="Park Y."/>
            <person name="Robertson H.M."/>
            <person name="Tu Z."/>
            <person name="Wang J.J."/>
            <person name="Wang S."/>
            <person name="Richards S."/>
            <person name="Song H."/>
            <person name="Zhang L."/>
            <person name="Sodergren E."/>
            <person name="Werner D."/>
            <person name="Stanke M."/>
            <person name="Morgenstern B."/>
            <person name="Solovyev V."/>
            <person name="Kosarev P."/>
            <person name="Brown G."/>
            <person name="Chen H.C."/>
            <person name="Ermolaeva O."/>
            <person name="Hlavina W."/>
            <person name="Kapustin Y."/>
            <person name="Kiryutin B."/>
            <person name="Kitts P."/>
            <person name="Maglott D."/>
            <person name="Pruitt K."/>
            <person name="Sapojnikov V."/>
            <person name="Souvorov A."/>
            <person name="Mackey A.J."/>
            <person name="Waterhouse R.M."/>
            <person name="Wyder S."/>
            <person name="Zdobnov E.M."/>
            <person name="Zdobnov E.M."/>
            <person name="Wyder S."/>
            <person name="Kriventseva E.V."/>
            <person name="Kadowaki T."/>
            <person name="Bork P."/>
            <person name="Aranda M."/>
            <person name="Bao R."/>
            <person name="Beermann A."/>
            <person name="Berns N."/>
            <person name="Bolognesi R."/>
            <person name="Bonneton F."/>
            <person name="Bopp D."/>
            <person name="Brown S.J."/>
            <person name="Bucher G."/>
            <person name="Butts T."/>
            <person name="Chaumot A."/>
            <person name="Denell R.E."/>
            <person name="Ferrier D.E."/>
            <person name="Friedrich M."/>
            <person name="Gordon C.M."/>
            <person name="Jindra M."/>
            <person name="Klingler M."/>
            <person name="Lan Q."/>
            <person name="Lattorff H.M."/>
            <person name="Laudet V."/>
            <person name="von Levetsow C."/>
            <person name="Liu Z."/>
            <person name="Lutz R."/>
            <person name="Lynch J.A."/>
            <person name="da Fonseca R.N."/>
            <person name="Posnien N."/>
            <person name="Reuter R."/>
            <person name="Roth S."/>
            <person name="Savard J."/>
            <person name="Schinko J.B."/>
            <person name="Schmitt C."/>
            <person name="Schoppmeier M."/>
            <person name="Schroder R."/>
            <person name="Shippy T.D."/>
            <person name="Simonnet F."/>
            <person name="Marques-Souza H."/>
            <person name="Tautz D."/>
            <person name="Tomoyasu Y."/>
            <person name="Trauner J."/>
            <person name="Van der Zee M."/>
            <person name="Vervoort M."/>
            <person name="Wittkopp N."/>
            <person name="Wimmer E.A."/>
            <person name="Yang X."/>
            <person name="Jones A.K."/>
            <person name="Sattelle D.B."/>
            <person name="Ebert P.R."/>
            <person name="Nelson D."/>
            <person name="Scott J.G."/>
            <person name="Beeman R.W."/>
            <person name="Muthukrishnan S."/>
            <person name="Kramer K.J."/>
            <person name="Arakane Y."/>
            <person name="Beeman R.W."/>
            <person name="Zhu Q."/>
            <person name="Hogenkamp D."/>
            <person name="Dixit R."/>
            <person name="Oppert B."/>
            <person name="Jiang H."/>
            <person name="Zou Z."/>
            <person name="Marshall J."/>
            <person name="Elpidina E."/>
            <person name="Vinokurov K."/>
            <person name="Oppert C."/>
            <person name="Zou Z."/>
            <person name="Evans J."/>
            <person name="Lu Z."/>
            <person name="Zhao P."/>
            <person name="Sumathipala N."/>
            <person name="Altincicek B."/>
            <person name="Vilcinskas A."/>
            <person name="Williams M."/>
            <person name="Hultmark D."/>
            <person name="Hetru C."/>
            <person name="Jiang H."/>
            <person name="Grimmelikhuijzen C.J."/>
            <person name="Hauser F."/>
            <person name="Cazzamali G."/>
            <person name="Williamson M."/>
            <person name="Park Y."/>
            <person name="Li B."/>
            <person name="Tanaka Y."/>
            <person name="Predel R."/>
            <person name="Neupert S."/>
            <person name="Schachtner J."/>
            <person name="Verleyen P."/>
            <person name="Raible F."/>
            <person name="Bork P."/>
            <person name="Friedrich M."/>
            <person name="Walden K.K."/>
            <person name="Robertson H.M."/>
            <person name="Angeli S."/>
            <person name="Foret S."/>
            <person name="Bucher G."/>
            <person name="Schuetz S."/>
            <person name="Maleszka R."/>
            <person name="Wimmer E.A."/>
            <person name="Beeman R.W."/>
            <person name="Lorenzen M."/>
            <person name="Tomoyasu Y."/>
            <person name="Miller S.C."/>
            <person name="Grossmann D."/>
            <person name="Bucher G."/>
        </authorList>
    </citation>
    <scope>NUCLEOTIDE SEQUENCE [LARGE SCALE GENOMIC DNA]</scope>
    <source>
        <strain evidence="4 5">Georgia GA2</strain>
    </source>
</reference>
<dbReference type="Gene3D" id="2.60.40.790">
    <property type="match status" value="1"/>
</dbReference>
<dbReference type="PANTHER" id="PTHR45640:SF34">
    <property type="entry name" value="PROTEIN LETHAL(2)ESSENTIAL FOR LIFE"/>
    <property type="match status" value="1"/>
</dbReference>
<evidence type="ECO:0000313" key="5">
    <source>
        <dbReference type="Proteomes" id="UP000007266"/>
    </source>
</evidence>
<sequence>MSVVKNHEGVVVPVTPINSSALQAHEFQRVKEKAHSWLVAGKPVLGKEMDSVFFNDDRFELMVDTRGFRPEDVKCTVSPNGVEIVASRQEVQAGTQRSMSTTRTYQLPQFIQPQQAICCLSREGILLVAVPWQR</sequence>
<dbReference type="GO" id="GO:0009408">
    <property type="term" value="P:response to heat"/>
    <property type="evidence" value="ECO:0000318"/>
    <property type="project" value="GO_Central"/>
</dbReference>
<name>D6WNC2_TRICA</name>
<dbReference type="OrthoDB" id="6716593at2759"/>
<dbReference type="HOGENOM" id="CLU_1898903_0_0_1"/>
<dbReference type="Pfam" id="PF00011">
    <property type="entry name" value="HSP20"/>
    <property type="match status" value="1"/>
</dbReference>
<gene>
    <name evidence="4" type="primary">AUGUSTUS-3.0.2_14644</name>
    <name evidence="4" type="ORF">TcasGA2_TC014644</name>
</gene>
<organism evidence="4 5">
    <name type="scientific">Tribolium castaneum</name>
    <name type="common">Red flour beetle</name>
    <dbReference type="NCBI Taxonomy" id="7070"/>
    <lineage>
        <taxon>Eukaryota</taxon>
        <taxon>Metazoa</taxon>
        <taxon>Ecdysozoa</taxon>
        <taxon>Arthropoda</taxon>
        <taxon>Hexapoda</taxon>
        <taxon>Insecta</taxon>
        <taxon>Pterygota</taxon>
        <taxon>Neoptera</taxon>
        <taxon>Endopterygota</taxon>
        <taxon>Coleoptera</taxon>
        <taxon>Polyphaga</taxon>
        <taxon>Cucujiformia</taxon>
        <taxon>Tenebrionidae</taxon>
        <taxon>Tenebrionidae incertae sedis</taxon>
        <taxon>Tribolium</taxon>
    </lineage>
</organism>
<reference evidence="4 5" key="2">
    <citation type="journal article" date="2010" name="Nucleic Acids Res.">
        <title>BeetleBase in 2010: revisions to provide comprehensive genomic information for Tribolium castaneum.</title>
        <authorList>
            <person name="Kim H.S."/>
            <person name="Murphy T."/>
            <person name="Xia J."/>
            <person name="Caragea D."/>
            <person name="Park Y."/>
            <person name="Beeman R.W."/>
            <person name="Lorenzen M.D."/>
            <person name="Butcher S."/>
            <person name="Manak J.R."/>
            <person name="Brown S.J."/>
        </authorList>
    </citation>
    <scope>GENOME REANNOTATION</scope>
    <source>
        <strain evidence="4 5">Georgia GA2</strain>
    </source>
</reference>
<dbReference type="GO" id="GO:0051082">
    <property type="term" value="F:unfolded protein binding"/>
    <property type="evidence" value="ECO:0000318"/>
    <property type="project" value="GO_Central"/>
</dbReference>
<evidence type="ECO:0000313" key="4">
    <source>
        <dbReference type="EMBL" id="EFA04348.1"/>
    </source>
</evidence>
<dbReference type="PANTHER" id="PTHR45640">
    <property type="entry name" value="HEAT SHOCK PROTEIN HSP-12.2-RELATED"/>
    <property type="match status" value="1"/>
</dbReference>
<dbReference type="Proteomes" id="UP000007266">
    <property type="component" value="Linkage group 5"/>
</dbReference>
<dbReference type="InterPro" id="IPR008978">
    <property type="entry name" value="HSP20-like_chaperone"/>
</dbReference>
<evidence type="ECO:0000256" key="1">
    <source>
        <dbReference type="PROSITE-ProRule" id="PRU00285"/>
    </source>
</evidence>
<keyword evidence="5" id="KW-1185">Reference proteome</keyword>
<dbReference type="OMA" id="FELMVDT"/>
<protein>
    <recommendedName>
        <fullName evidence="3">SHSP domain-containing protein</fullName>
    </recommendedName>
</protein>
<dbReference type="InParanoid" id="D6WNC2"/>
<dbReference type="PhylomeDB" id="D6WNC2"/>
<evidence type="ECO:0000256" key="2">
    <source>
        <dbReference type="RuleBase" id="RU003616"/>
    </source>
</evidence>
<dbReference type="GO" id="GO:0005737">
    <property type="term" value="C:cytoplasm"/>
    <property type="evidence" value="ECO:0000318"/>
    <property type="project" value="GO_Central"/>
</dbReference>
<dbReference type="SUPFAM" id="SSF49764">
    <property type="entry name" value="HSP20-like chaperones"/>
    <property type="match status" value="1"/>
</dbReference>
<dbReference type="GO" id="GO:0005634">
    <property type="term" value="C:nucleus"/>
    <property type="evidence" value="ECO:0000318"/>
    <property type="project" value="GO_Central"/>
</dbReference>
<proteinExistence type="inferred from homology"/>
<dbReference type="CDD" id="cd06526">
    <property type="entry name" value="metazoan_ACD"/>
    <property type="match status" value="1"/>
</dbReference>
<comment type="similarity">
    <text evidence="1 2">Belongs to the small heat shock protein (HSP20) family.</text>
</comment>